<protein>
    <submittedName>
        <fullName evidence="2">UDP-Glc:alpha-D-GlcNAc-diphosphoundecaprenol beta-1,3-glucosyltransferase WfgD</fullName>
        <ecNumber evidence="2">2.4.1.305</ecNumber>
    </submittedName>
</protein>
<gene>
    <name evidence="2" type="primary">wfgD_2</name>
    <name evidence="2" type="ORF">TRP8649_03464</name>
</gene>
<name>A0A238JF67_9RHOB</name>
<proteinExistence type="predicted"/>
<dbReference type="GO" id="GO:0016757">
    <property type="term" value="F:glycosyltransferase activity"/>
    <property type="evidence" value="ECO:0007669"/>
    <property type="project" value="UniProtKB-KW"/>
</dbReference>
<sequence>MPKFSIIIPCYNAVHTIDETLCSLLDQSFRNWEALCIDDGSCDGTRDVINGYRERDPRIRVLENPGKGPSAARNFGALAMARGDILCFCDADDIWLPGKLQELANGFQDGDVSGLYGRIGFFQVQAGGGQTCSTVLPETLSIPALLCENPVCTLSNFSLRRSAFAQVGGFDPQFSHNEDLDLLVRLIADGVQIIGLDRLQVWYRCSPGGLSSDLVAMERSRQKVLERARRLGMHGTRRAEAVYLRYLARRALRLGSARSDALRLTLRGLLQSPIGFLFPLHRGLGTAIAALVALALPQSLCSTLFS</sequence>
<dbReference type="PANTHER" id="PTHR43685">
    <property type="entry name" value="GLYCOSYLTRANSFERASE"/>
    <property type="match status" value="1"/>
</dbReference>
<keyword evidence="2" id="KW-0808">Transferase</keyword>
<organism evidence="2 3">
    <name type="scientific">Pelagimonas phthalicica</name>
    <dbReference type="NCBI Taxonomy" id="1037362"/>
    <lineage>
        <taxon>Bacteria</taxon>
        <taxon>Pseudomonadati</taxon>
        <taxon>Pseudomonadota</taxon>
        <taxon>Alphaproteobacteria</taxon>
        <taxon>Rhodobacterales</taxon>
        <taxon>Roseobacteraceae</taxon>
        <taxon>Pelagimonas</taxon>
    </lineage>
</organism>
<dbReference type="InterPro" id="IPR001173">
    <property type="entry name" value="Glyco_trans_2-like"/>
</dbReference>
<dbReference type="EC" id="2.4.1.305" evidence="2"/>
<keyword evidence="2" id="KW-0328">Glycosyltransferase</keyword>
<dbReference type="AlphaFoldDB" id="A0A238JF67"/>
<dbReference type="Proteomes" id="UP000225972">
    <property type="component" value="Unassembled WGS sequence"/>
</dbReference>
<evidence type="ECO:0000313" key="2">
    <source>
        <dbReference type="EMBL" id="SMX29331.1"/>
    </source>
</evidence>
<dbReference type="InterPro" id="IPR050834">
    <property type="entry name" value="Glycosyltransf_2"/>
</dbReference>
<dbReference type="Pfam" id="PF00535">
    <property type="entry name" value="Glycos_transf_2"/>
    <property type="match status" value="1"/>
</dbReference>
<dbReference type="OrthoDB" id="5291101at2"/>
<dbReference type="EMBL" id="FXXP01000002">
    <property type="protein sequence ID" value="SMX29331.1"/>
    <property type="molecule type" value="Genomic_DNA"/>
</dbReference>
<feature type="domain" description="Glycosyltransferase 2-like" evidence="1">
    <location>
        <begin position="5"/>
        <end position="167"/>
    </location>
</feature>
<keyword evidence="3" id="KW-1185">Reference proteome</keyword>
<accession>A0A238JF67</accession>
<reference evidence="3" key="1">
    <citation type="submission" date="2017-05" db="EMBL/GenBank/DDBJ databases">
        <authorList>
            <person name="Rodrigo-Torres L."/>
            <person name="Arahal R. D."/>
            <person name="Lucena T."/>
        </authorList>
    </citation>
    <scope>NUCLEOTIDE SEQUENCE [LARGE SCALE GENOMIC DNA]</scope>
    <source>
        <strain evidence="3">CECT 8649</strain>
    </source>
</reference>
<evidence type="ECO:0000259" key="1">
    <source>
        <dbReference type="Pfam" id="PF00535"/>
    </source>
</evidence>
<dbReference type="RefSeq" id="WP_099247255.1">
    <property type="nucleotide sequence ID" value="NZ_FXXP01000002.1"/>
</dbReference>
<evidence type="ECO:0000313" key="3">
    <source>
        <dbReference type="Proteomes" id="UP000225972"/>
    </source>
</evidence>
<dbReference type="SUPFAM" id="SSF53448">
    <property type="entry name" value="Nucleotide-diphospho-sugar transferases"/>
    <property type="match status" value="1"/>
</dbReference>
<dbReference type="PANTHER" id="PTHR43685:SF2">
    <property type="entry name" value="GLYCOSYLTRANSFERASE 2-LIKE DOMAIN-CONTAINING PROTEIN"/>
    <property type="match status" value="1"/>
</dbReference>
<dbReference type="Gene3D" id="3.90.550.10">
    <property type="entry name" value="Spore Coat Polysaccharide Biosynthesis Protein SpsA, Chain A"/>
    <property type="match status" value="1"/>
</dbReference>
<dbReference type="InterPro" id="IPR029044">
    <property type="entry name" value="Nucleotide-diphossugar_trans"/>
</dbReference>